<evidence type="ECO:0000256" key="1">
    <source>
        <dbReference type="SAM" id="Phobius"/>
    </source>
</evidence>
<sequence length="301" mass="34164">MNQNILYKGWRIKWSSLFFFCILFLSSFPFSNSVLAVSISPLRQTISIDPGTQETVKIEVTNDTQEEKIFIPSLDAFSTNGGSNEIHFGKNDEALAWVDSTQKEYTFAPGEKKEIPFTIIIPNDAQPGAHYLGLFVSERSGRGQIGAQGRVGSLLFLYVSGRIEENVSLDSFTTNKKLYFGGTVFINAQLKNNGTIHIIPVGNVQAKKKDCVDYFEELNTEKKKIFPHTSWQWEKEFPLKNCGMGLYRVTLYVQYGLSKQTMIQSLSFYYFPPAFVIISFVGITVLIILSFIFYKKRKGKK</sequence>
<reference evidence="2 3" key="1">
    <citation type="submission" date="2017-09" db="EMBL/GenBank/DDBJ databases">
        <title>Depth-based differentiation of microbial function through sediment-hosted aquifers and enrichment of novel symbionts in the deep terrestrial subsurface.</title>
        <authorList>
            <person name="Probst A.J."/>
            <person name="Ladd B."/>
            <person name="Jarett J.K."/>
            <person name="Geller-Mcgrath D.E."/>
            <person name="Sieber C.M."/>
            <person name="Emerson J.B."/>
            <person name="Anantharaman K."/>
            <person name="Thomas B.C."/>
            <person name="Malmstrom R."/>
            <person name="Stieglmeier M."/>
            <person name="Klingl A."/>
            <person name="Woyke T."/>
            <person name="Ryan C.M."/>
            <person name="Banfield J.F."/>
        </authorList>
    </citation>
    <scope>NUCLEOTIDE SEQUENCE [LARGE SCALE GENOMIC DNA]</scope>
    <source>
        <strain evidence="2">CG11_big_fil_rev_8_21_14_0_20_39_34</strain>
    </source>
</reference>
<accession>A0A2H0N6S4</accession>
<dbReference type="EMBL" id="PCWN01000001">
    <property type="protein sequence ID" value="PIR04593.1"/>
    <property type="molecule type" value="Genomic_DNA"/>
</dbReference>
<keyword evidence="1" id="KW-0472">Membrane</keyword>
<organism evidence="2 3">
    <name type="scientific">Candidatus Magasanikbacteria bacterium CG11_big_fil_rev_8_21_14_0_20_39_34</name>
    <dbReference type="NCBI Taxonomy" id="1974653"/>
    <lineage>
        <taxon>Bacteria</taxon>
        <taxon>Candidatus Magasanikiibacteriota</taxon>
    </lineage>
</organism>
<evidence type="ECO:0000313" key="2">
    <source>
        <dbReference type="EMBL" id="PIR04593.1"/>
    </source>
</evidence>
<keyword evidence="1" id="KW-1133">Transmembrane helix</keyword>
<comment type="caution">
    <text evidence="2">The sequence shown here is derived from an EMBL/GenBank/DDBJ whole genome shotgun (WGS) entry which is preliminary data.</text>
</comment>
<protein>
    <recommendedName>
        <fullName evidence="4">DUF916 domain-containing protein</fullName>
    </recommendedName>
</protein>
<evidence type="ECO:0008006" key="4">
    <source>
        <dbReference type="Google" id="ProtNLM"/>
    </source>
</evidence>
<keyword evidence="1" id="KW-0812">Transmembrane</keyword>
<feature type="transmembrane region" description="Helical" evidence="1">
    <location>
        <begin position="268"/>
        <end position="294"/>
    </location>
</feature>
<gene>
    <name evidence="2" type="ORF">COV59_00510</name>
</gene>
<name>A0A2H0N6S4_9BACT</name>
<dbReference type="AlphaFoldDB" id="A0A2H0N6S4"/>
<evidence type="ECO:0000313" key="3">
    <source>
        <dbReference type="Proteomes" id="UP000229600"/>
    </source>
</evidence>
<proteinExistence type="predicted"/>
<dbReference type="Proteomes" id="UP000229600">
    <property type="component" value="Unassembled WGS sequence"/>
</dbReference>